<feature type="transmembrane region" description="Helical" evidence="2">
    <location>
        <begin position="32"/>
        <end position="52"/>
    </location>
</feature>
<dbReference type="EMBL" id="JBHSLD010000007">
    <property type="protein sequence ID" value="MFC5380728.1"/>
    <property type="molecule type" value="Genomic_DNA"/>
</dbReference>
<dbReference type="EC" id="2.7.7.65" evidence="4"/>
<sequence length="540" mass="55273">MAAATTVVALAAGLAFGALVHALPEERFATLVVDDLVQLVAPLLAVVACARTARRVGSHADARLWRWLLAACASWGAGQLVWCGYELVLRVEPPFPSVADVGFLGFPVLAAVGLLRWLARDGQVSASARDLLDGSVTAGALLMVSWQSGLGDVVAATGWSPGLALATAYPLGDVVSATAVLLVLARSGLGRRPWLLPLALGLLSLAVADSAYVYLEAAGGYATGSAVSAGWVTGFLLVAAAAAAVPAAGGQDGAGGGRRLADGLFHLPYVAAGLALAPLGVAAAAGRPTSASASLLAGVLFALVMVRQYLVLRENRSLLVRLRAREAALAHEVMHDALTGLANRAMLLGRLDQLLAQHARDGRGLVLVFCDLDGFKAVNDGHGHLAGDAVLRETATRLRAVLRASDTVARLGGDEFAVLLEPPHEDPLELAARLVAAVARPVPLDSGGLVGGGAGLAPQVSVGVSVGVALVRPGAPARLAAREILVAADTAMYSAKSGTRQAGADRAENRTENRAENRAVLVEIDEDRTGRVDGLAPAAR</sequence>
<keyword evidence="2" id="KW-1133">Transmembrane helix</keyword>
<evidence type="ECO:0000256" key="1">
    <source>
        <dbReference type="SAM" id="MobiDB-lite"/>
    </source>
</evidence>
<evidence type="ECO:0000313" key="4">
    <source>
        <dbReference type="EMBL" id="MFC5380728.1"/>
    </source>
</evidence>
<evidence type="ECO:0000259" key="3">
    <source>
        <dbReference type="PROSITE" id="PS50887"/>
    </source>
</evidence>
<evidence type="ECO:0000313" key="5">
    <source>
        <dbReference type="Proteomes" id="UP001596122"/>
    </source>
</evidence>
<dbReference type="Proteomes" id="UP001596122">
    <property type="component" value="Unassembled WGS sequence"/>
</dbReference>
<dbReference type="Gene3D" id="3.30.70.270">
    <property type="match status" value="1"/>
</dbReference>
<dbReference type="SMART" id="SM00267">
    <property type="entry name" value="GGDEF"/>
    <property type="match status" value="1"/>
</dbReference>
<dbReference type="NCBIfam" id="TIGR00254">
    <property type="entry name" value="GGDEF"/>
    <property type="match status" value="1"/>
</dbReference>
<feature type="compositionally biased region" description="Basic and acidic residues" evidence="1">
    <location>
        <begin position="503"/>
        <end position="517"/>
    </location>
</feature>
<dbReference type="GO" id="GO:0052621">
    <property type="term" value="F:diguanylate cyclase activity"/>
    <property type="evidence" value="ECO:0007669"/>
    <property type="project" value="UniProtKB-EC"/>
</dbReference>
<name>A0ABW0GLG9_9MICO</name>
<keyword evidence="2" id="KW-0472">Membrane</keyword>
<comment type="caution">
    <text evidence="4">The sequence shown here is derived from an EMBL/GenBank/DDBJ whole genome shotgun (WGS) entry which is preliminary data.</text>
</comment>
<feature type="transmembrane region" description="Helical" evidence="2">
    <location>
        <begin position="64"/>
        <end position="82"/>
    </location>
</feature>
<dbReference type="PANTHER" id="PTHR46663:SF2">
    <property type="entry name" value="GGDEF DOMAIN-CONTAINING PROTEIN"/>
    <property type="match status" value="1"/>
</dbReference>
<dbReference type="SUPFAM" id="SSF55073">
    <property type="entry name" value="Nucleotide cyclase"/>
    <property type="match status" value="1"/>
</dbReference>
<reference evidence="5" key="1">
    <citation type="journal article" date="2019" name="Int. J. Syst. Evol. Microbiol.">
        <title>The Global Catalogue of Microorganisms (GCM) 10K type strain sequencing project: providing services to taxonomists for standard genome sequencing and annotation.</title>
        <authorList>
            <consortium name="The Broad Institute Genomics Platform"/>
            <consortium name="The Broad Institute Genome Sequencing Center for Infectious Disease"/>
            <person name="Wu L."/>
            <person name="Ma J."/>
        </authorList>
    </citation>
    <scope>NUCLEOTIDE SEQUENCE [LARGE SCALE GENOMIC DNA]</scope>
    <source>
        <strain evidence="5">CCUG 43114</strain>
    </source>
</reference>
<feature type="domain" description="GGDEF" evidence="3">
    <location>
        <begin position="363"/>
        <end position="512"/>
    </location>
</feature>
<dbReference type="PANTHER" id="PTHR46663">
    <property type="entry name" value="DIGUANYLATE CYCLASE DGCT-RELATED"/>
    <property type="match status" value="1"/>
</dbReference>
<feature type="transmembrane region" description="Helical" evidence="2">
    <location>
        <begin position="162"/>
        <end position="185"/>
    </location>
</feature>
<accession>A0ABW0GLG9</accession>
<feature type="region of interest" description="Disordered" evidence="1">
    <location>
        <begin position="496"/>
        <end position="522"/>
    </location>
</feature>
<keyword evidence="4" id="KW-0808">Transferase</keyword>
<feature type="transmembrane region" description="Helical" evidence="2">
    <location>
        <begin position="102"/>
        <end position="119"/>
    </location>
</feature>
<feature type="transmembrane region" description="Helical" evidence="2">
    <location>
        <begin position="131"/>
        <end position="150"/>
    </location>
</feature>
<dbReference type="Pfam" id="PF00990">
    <property type="entry name" value="GGDEF"/>
    <property type="match status" value="1"/>
</dbReference>
<keyword evidence="2" id="KW-0812">Transmembrane</keyword>
<dbReference type="InterPro" id="IPR029787">
    <property type="entry name" value="Nucleotide_cyclase"/>
</dbReference>
<dbReference type="PROSITE" id="PS50887">
    <property type="entry name" value="GGDEF"/>
    <property type="match status" value="1"/>
</dbReference>
<proteinExistence type="predicted"/>
<feature type="transmembrane region" description="Helical" evidence="2">
    <location>
        <begin position="194"/>
        <end position="215"/>
    </location>
</feature>
<feature type="transmembrane region" description="Helical" evidence="2">
    <location>
        <begin position="221"/>
        <end position="245"/>
    </location>
</feature>
<dbReference type="InterPro" id="IPR043128">
    <property type="entry name" value="Rev_trsase/Diguanyl_cyclase"/>
</dbReference>
<dbReference type="CDD" id="cd01949">
    <property type="entry name" value="GGDEF"/>
    <property type="match status" value="1"/>
</dbReference>
<feature type="transmembrane region" description="Helical" evidence="2">
    <location>
        <begin position="291"/>
        <end position="312"/>
    </location>
</feature>
<keyword evidence="4" id="KW-0548">Nucleotidyltransferase</keyword>
<gene>
    <name evidence="4" type="ORF">ACFPJ6_07995</name>
</gene>
<dbReference type="RefSeq" id="WP_340267731.1">
    <property type="nucleotide sequence ID" value="NZ_JBBEOG010000002.1"/>
</dbReference>
<dbReference type="InterPro" id="IPR052163">
    <property type="entry name" value="DGC-Regulatory_Protein"/>
</dbReference>
<evidence type="ECO:0000256" key="2">
    <source>
        <dbReference type="SAM" id="Phobius"/>
    </source>
</evidence>
<protein>
    <submittedName>
        <fullName evidence="4">Diguanylate cyclase domain-containing protein</fullName>
        <ecNumber evidence="4">2.7.7.65</ecNumber>
    </submittedName>
</protein>
<organism evidence="4 5">
    <name type="scientific">Aquipuribacter nitratireducens</name>
    <dbReference type="NCBI Taxonomy" id="650104"/>
    <lineage>
        <taxon>Bacteria</taxon>
        <taxon>Bacillati</taxon>
        <taxon>Actinomycetota</taxon>
        <taxon>Actinomycetes</taxon>
        <taxon>Micrococcales</taxon>
        <taxon>Intrasporangiaceae</taxon>
        <taxon>Aquipuribacter</taxon>
    </lineage>
</organism>
<keyword evidence="5" id="KW-1185">Reference proteome</keyword>
<feature type="transmembrane region" description="Helical" evidence="2">
    <location>
        <begin position="266"/>
        <end position="285"/>
    </location>
</feature>
<dbReference type="InterPro" id="IPR000160">
    <property type="entry name" value="GGDEF_dom"/>
</dbReference>